<evidence type="ECO:0000256" key="1">
    <source>
        <dbReference type="SAM" id="MobiDB-lite"/>
    </source>
</evidence>
<feature type="region of interest" description="Disordered" evidence="1">
    <location>
        <begin position="166"/>
        <end position="580"/>
    </location>
</feature>
<dbReference type="PANTHER" id="PTHR21099">
    <property type="entry name" value="RAD201"/>
    <property type="match status" value="1"/>
</dbReference>
<dbReference type="PANTHER" id="PTHR21099:SF2">
    <property type="entry name" value="SI:CH211-113E8.11"/>
    <property type="match status" value="1"/>
</dbReference>
<comment type="caution">
    <text evidence="2">The sequence shown here is derived from an EMBL/GenBank/DDBJ whole genome shotgun (WGS) entry which is preliminary data.</text>
</comment>
<evidence type="ECO:0000313" key="2">
    <source>
        <dbReference type="EMBL" id="KAJ9611243.1"/>
    </source>
</evidence>
<accession>A0AA38XD41</accession>
<organism evidence="2 3">
    <name type="scientific">Cladophialophora chaetospira</name>
    <dbReference type="NCBI Taxonomy" id="386627"/>
    <lineage>
        <taxon>Eukaryota</taxon>
        <taxon>Fungi</taxon>
        <taxon>Dikarya</taxon>
        <taxon>Ascomycota</taxon>
        <taxon>Pezizomycotina</taxon>
        <taxon>Eurotiomycetes</taxon>
        <taxon>Chaetothyriomycetidae</taxon>
        <taxon>Chaetothyriales</taxon>
        <taxon>Herpotrichiellaceae</taxon>
        <taxon>Cladophialophora</taxon>
    </lineage>
</organism>
<feature type="compositionally biased region" description="Low complexity" evidence="1">
    <location>
        <begin position="195"/>
        <end position="212"/>
    </location>
</feature>
<feature type="compositionally biased region" description="Polar residues" evidence="1">
    <location>
        <begin position="309"/>
        <end position="318"/>
    </location>
</feature>
<keyword evidence="3" id="KW-1185">Reference proteome</keyword>
<feature type="compositionally biased region" description="Polar residues" evidence="1">
    <location>
        <begin position="547"/>
        <end position="572"/>
    </location>
</feature>
<evidence type="ECO:0000313" key="3">
    <source>
        <dbReference type="Proteomes" id="UP001172673"/>
    </source>
</evidence>
<dbReference type="AlphaFoldDB" id="A0AA38XD41"/>
<feature type="compositionally biased region" description="Gly residues" evidence="1">
    <location>
        <begin position="254"/>
        <end position="274"/>
    </location>
</feature>
<feature type="compositionally biased region" description="Gly residues" evidence="1">
    <location>
        <begin position="36"/>
        <end position="46"/>
    </location>
</feature>
<gene>
    <name evidence="2" type="ORF">H2200_004426</name>
</gene>
<feature type="compositionally biased region" description="Low complexity" evidence="1">
    <location>
        <begin position="231"/>
        <end position="253"/>
    </location>
</feature>
<sequence>MVVRLSFLISRKPYVSSRSDTDDPLAENCRNEHPGARGGGGGGGYGSQNRYAPLSGNNRYGGGGSGNSRKDIWQFNPDDVPNDLTAGKGRPQWILSSYGPGKNAPASLLQDNEFSSEEVRVRFYELAAQGKQDEGDREAIALWSKAEQDMNQVVNNARDVEKFMREAEKKHPNRDDFTQVDGTKTREEVIKEAESSPSSNTGSGFGSNTPSGAFGSNANTNPFAPKTASAFGQPSQPSSGFGSSPFSKPAFGQSGFGGASPSGGAFGQAGGGSSGSNASSGGFGKPAFGQSGSGFGSPGFGQPSQPSSAFGQPSQPSSAFGKPSIPSSTFGQPSRPSSGFGQPAFGSSGFGSNAPKNSFAAPSASGGFGSNTPSAFGQPPQPTSAFGQPSQPVSAFGQPSQPGSAFGQPSQPTSAFGQPSQPTSAFGQPSQPTSAFGQPAQPSTAFGKPTLTSFGQPSGGQTSAGFGSNASPGFGTSPAPSFGQPSAPTNPFGAKQADEPIVDENMEATSPAVSRPQSRANPFGVAPAPMAPAQPPQPAPTARPLAHTNSSTTPHPLTSQPPHALHYTQSLPQGPMQKNPAQQLTIYRGQPVTYIKDVPYYRRPDTRELEKIWFPNGGAEEPVQALNNPAKVQDTQGEAAEYTEDVVGRYKHLFETGTWKDGKIPLVPPLREWDVYDF</sequence>
<feature type="compositionally biased region" description="Pro residues" evidence="1">
    <location>
        <begin position="529"/>
        <end position="541"/>
    </location>
</feature>
<name>A0AA38XD41_9EURO</name>
<dbReference type="CDD" id="cd23954">
    <property type="entry name" value="AMO1_CTD"/>
    <property type="match status" value="1"/>
</dbReference>
<proteinExistence type="predicted"/>
<feature type="compositionally biased region" description="Polar residues" evidence="1">
    <location>
        <begin position="383"/>
        <end position="471"/>
    </location>
</feature>
<protein>
    <recommendedName>
        <fullName evidence="4">CCCH zinc finger domain protein</fullName>
    </recommendedName>
</protein>
<dbReference type="EMBL" id="JAPDRK010000006">
    <property type="protein sequence ID" value="KAJ9611243.1"/>
    <property type="molecule type" value="Genomic_DNA"/>
</dbReference>
<feature type="compositionally biased region" description="Basic and acidic residues" evidence="1">
    <location>
        <begin position="166"/>
        <end position="194"/>
    </location>
</feature>
<dbReference type="Proteomes" id="UP001172673">
    <property type="component" value="Unassembled WGS sequence"/>
</dbReference>
<feature type="compositionally biased region" description="Polar residues" evidence="1">
    <location>
        <begin position="325"/>
        <end position="340"/>
    </location>
</feature>
<dbReference type="GO" id="GO:0005634">
    <property type="term" value="C:nucleus"/>
    <property type="evidence" value="ECO:0007669"/>
    <property type="project" value="TreeGrafter"/>
</dbReference>
<reference evidence="2" key="1">
    <citation type="submission" date="2022-10" db="EMBL/GenBank/DDBJ databases">
        <title>Culturing micro-colonial fungi from biological soil crusts in the Mojave desert and describing Neophaeococcomyces mojavensis, and introducing the new genera and species Taxawa tesnikishii.</title>
        <authorList>
            <person name="Kurbessoian T."/>
            <person name="Stajich J.E."/>
        </authorList>
    </citation>
    <scope>NUCLEOTIDE SEQUENCE</scope>
    <source>
        <strain evidence="2">TK_41</strain>
    </source>
</reference>
<feature type="region of interest" description="Disordered" evidence="1">
    <location>
        <begin position="15"/>
        <end position="76"/>
    </location>
</feature>
<feature type="compositionally biased region" description="Polar residues" evidence="1">
    <location>
        <begin position="507"/>
        <end position="520"/>
    </location>
</feature>
<evidence type="ECO:0008006" key="4">
    <source>
        <dbReference type="Google" id="ProtNLM"/>
    </source>
</evidence>